<evidence type="ECO:0000259" key="6">
    <source>
        <dbReference type="PROSITE" id="PS50072"/>
    </source>
</evidence>
<dbReference type="InterPro" id="IPR029000">
    <property type="entry name" value="Cyclophilin-like_dom_sf"/>
</dbReference>
<protein>
    <recommendedName>
        <fullName evidence="5">Peptidyl-prolyl cis-trans isomerase</fullName>
        <shortName evidence="5">PPIase</shortName>
        <ecNumber evidence="5">5.2.1.8</ecNumber>
    </recommendedName>
</protein>
<dbReference type="EC" id="5.2.1.8" evidence="5"/>
<dbReference type="GO" id="GO:0003755">
    <property type="term" value="F:peptidyl-prolyl cis-trans isomerase activity"/>
    <property type="evidence" value="ECO:0007669"/>
    <property type="project" value="UniProtKB-EC"/>
</dbReference>
<proteinExistence type="inferred from homology"/>
<name>A0ABW1ZCP9_9BACT</name>
<comment type="similarity">
    <text evidence="2 5">Belongs to the cyclophilin-type PPIase family.</text>
</comment>
<evidence type="ECO:0000313" key="7">
    <source>
        <dbReference type="EMBL" id="MFC6647260.1"/>
    </source>
</evidence>
<evidence type="ECO:0000256" key="2">
    <source>
        <dbReference type="ARBA" id="ARBA00007365"/>
    </source>
</evidence>
<comment type="function">
    <text evidence="1 5">PPIases accelerate the folding of proteins. It catalyzes the cis-trans isomerization of proline imidic peptide bonds in oligopeptides.</text>
</comment>
<dbReference type="RefSeq" id="WP_263370833.1">
    <property type="nucleotide sequence ID" value="NZ_JAGSYD010000002.1"/>
</dbReference>
<keyword evidence="3 5" id="KW-0697">Rotamase</keyword>
<comment type="catalytic activity">
    <reaction evidence="5">
        <text>[protein]-peptidylproline (omega=180) = [protein]-peptidylproline (omega=0)</text>
        <dbReference type="Rhea" id="RHEA:16237"/>
        <dbReference type="Rhea" id="RHEA-COMP:10747"/>
        <dbReference type="Rhea" id="RHEA-COMP:10748"/>
        <dbReference type="ChEBI" id="CHEBI:83833"/>
        <dbReference type="ChEBI" id="CHEBI:83834"/>
        <dbReference type="EC" id="5.2.1.8"/>
    </reaction>
</comment>
<dbReference type="PANTHER" id="PTHR45625:SF4">
    <property type="entry name" value="PEPTIDYLPROLYL ISOMERASE DOMAIN AND WD REPEAT-CONTAINING PROTEIN 1"/>
    <property type="match status" value="1"/>
</dbReference>
<evidence type="ECO:0000313" key="8">
    <source>
        <dbReference type="Proteomes" id="UP001596391"/>
    </source>
</evidence>
<organism evidence="7 8">
    <name type="scientific">Granulicella cerasi</name>
    <dbReference type="NCBI Taxonomy" id="741063"/>
    <lineage>
        <taxon>Bacteria</taxon>
        <taxon>Pseudomonadati</taxon>
        <taxon>Acidobacteriota</taxon>
        <taxon>Terriglobia</taxon>
        <taxon>Terriglobales</taxon>
        <taxon>Acidobacteriaceae</taxon>
        <taxon>Granulicella</taxon>
    </lineage>
</organism>
<dbReference type="Pfam" id="PF00160">
    <property type="entry name" value="Pro_isomerase"/>
    <property type="match status" value="1"/>
</dbReference>
<sequence length="168" mass="18190">MATYAVFKTSMGTIKAKLFETEAPETVANFIGLAEGTKEWKSPSKKGDKLYDGTIFHRVIPQFMIQGGDPEGSGMGGPGYKFGDETKGSPHDFKKPGKLAMANAGPNTNGSQFFITVTDTSWLTGRHTIFGEVVEGYDIVEAISGVPRNPMDKPLKPVVLESVTIERD</sequence>
<dbReference type="Gene3D" id="2.40.100.10">
    <property type="entry name" value="Cyclophilin-like"/>
    <property type="match status" value="1"/>
</dbReference>
<keyword evidence="4 5" id="KW-0413">Isomerase</keyword>
<dbReference type="EMBL" id="JBHSWI010000001">
    <property type="protein sequence ID" value="MFC6647260.1"/>
    <property type="molecule type" value="Genomic_DNA"/>
</dbReference>
<dbReference type="PRINTS" id="PR00153">
    <property type="entry name" value="CSAPPISMRASE"/>
</dbReference>
<dbReference type="PIRSF" id="PIRSF001467">
    <property type="entry name" value="Peptidylpro_ismrse"/>
    <property type="match status" value="1"/>
</dbReference>
<reference evidence="8" key="1">
    <citation type="journal article" date="2019" name="Int. J. Syst. Evol. Microbiol.">
        <title>The Global Catalogue of Microorganisms (GCM) 10K type strain sequencing project: providing services to taxonomists for standard genome sequencing and annotation.</title>
        <authorList>
            <consortium name="The Broad Institute Genomics Platform"/>
            <consortium name="The Broad Institute Genome Sequencing Center for Infectious Disease"/>
            <person name="Wu L."/>
            <person name="Ma J."/>
        </authorList>
    </citation>
    <scope>NUCLEOTIDE SEQUENCE [LARGE SCALE GENOMIC DNA]</scope>
    <source>
        <strain evidence="8">CGMCC 1.16026</strain>
    </source>
</reference>
<evidence type="ECO:0000256" key="1">
    <source>
        <dbReference type="ARBA" id="ARBA00002388"/>
    </source>
</evidence>
<feature type="domain" description="PPIase cyclophilin-type" evidence="6">
    <location>
        <begin position="1"/>
        <end position="165"/>
    </location>
</feature>
<evidence type="ECO:0000256" key="3">
    <source>
        <dbReference type="ARBA" id="ARBA00023110"/>
    </source>
</evidence>
<comment type="caution">
    <text evidence="7">The sequence shown here is derived from an EMBL/GenBank/DDBJ whole genome shotgun (WGS) entry which is preliminary data.</text>
</comment>
<dbReference type="InterPro" id="IPR024936">
    <property type="entry name" value="Cyclophilin-type_PPIase"/>
</dbReference>
<dbReference type="InterPro" id="IPR002130">
    <property type="entry name" value="Cyclophilin-type_PPIase_dom"/>
</dbReference>
<dbReference type="InterPro" id="IPR044666">
    <property type="entry name" value="Cyclophilin_A-like"/>
</dbReference>
<dbReference type="PANTHER" id="PTHR45625">
    <property type="entry name" value="PEPTIDYL-PROLYL CIS-TRANS ISOMERASE-RELATED"/>
    <property type="match status" value="1"/>
</dbReference>
<gene>
    <name evidence="7" type="ORF">ACFQBQ_17120</name>
</gene>
<keyword evidence="8" id="KW-1185">Reference proteome</keyword>
<accession>A0ABW1ZCP9</accession>
<evidence type="ECO:0000256" key="4">
    <source>
        <dbReference type="ARBA" id="ARBA00023235"/>
    </source>
</evidence>
<dbReference type="PROSITE" id="PS50072">
    <property type="entry name" value="CSA_PPIASE_2"/>
    <property type="match status" value="1"/>
</dbReference>
<dbReference type="PROSITE" id="PS00170">
    <property type="entry name" value="CSA_PPIASE_1"/>
    <property type="match status" value="1"/>
</dbReference>
<dbReference type="CDD" id="cd00317">
    <property type="entry name" value="cyclophilin"/>
    <property type="match status" value="1"/>
</dbReference>
<dbReference type="SUPFAM" id="SSF50891">
    <property type="entry name" value="Cyclophilin-like"/>
    <property type="match status" value="1"/>
</dbReference>
<evidence type="ECO:0000256" key="5">
    <source>
        <dbReference type="RuleBase" id="RU363019"/>
    </source>
</evidence>
<dbReference type="InterPro" id="IPR020892">
    <property type="entry name" value="Cyclophilin-type_PPIase_CS"/>
</dbReference>
<dbReference type="Proteomes" id="UP001596391">
    <property type="component" value="Unassembled WGS sequence"/>
</dbReference>